<dbReference type="PROSITE" id="PS00330">
    <property type="entry name" value="HEMOLYSIN_CALCIUM"/>
    <property type="match status" value="9"/>
</dbReference>
<dbReference type="Gene3D" id="2.150.10.10">
    <property type="entry name" value="Serralysin-like metalloprotease, C-terminal"/>
    <property type="match status" value="5"/>
</dbReference>
<dbReference type="PRINTS" id="PR00313">
    <property type="entry name" value="CABNDNGRPT"/>
</dbReference>
<dbReference type="InterPro" id="IPR018511">
    <property type="entry name" value="Hemolysin-typ_Ca-bd_CS"/>
</dbReference>
<dbReference type="GO" id="GO:0005509">
    <property type="term" value="F:calcium ion binding"/>
    <property type="evidence" value="ECO:0007669"/>
    <property type="project" value="InterPro"/>
</dbReference>
<dbReference type="InterPro" id="IPR001343">
    <property type="entry name" value="Hemolysn_Ca-bd"/>
</dbReference>
<accession>A0A952FKF6</accession>
<dbReference type="EMBL" id="JAEKLZ010000227">
    <property type="protein sequence ID" value="MBW8726657.1"/>
    <property type="molecule type" value="Genomic_DNA"/>
</dbReference>
<dbReference type="SUPFAM" id="SSF51120">
    <property type="entry name" value="beta-Roll"/>
    <property type="match status" value="4"/>
</dbReference>
<proteinExistence type="predicted"/>
<dbReference type="GO" id="GO:0005576">
    <property type="term" value="C:extracellular region"/>
    <property type="evidence" value="ECO:0007669"/>
    <property type="project" value="UniProtKB-SubCell"/>
</dbReference>
<evidence type="ECO:0000256" key="2">
    <source>
        <dbReference type="ARBA" id="ARBA00022525"/>
    </source>
</evidence>
<gene>
    <name evidence="3" type="ORF">JF625_16090</name>
</gene>
<dbReference type="AlphaFoldDB" id="A0A952FKF6"/>
<dbReference type="PANTHER" id="PTHR38340">
    <property type="entry name" value="S-LAYER PROTEIN"/>
    <property type="match status" value="1"/>
</dbReference>
<name>A0A952FKF6_9PROT</name>
<evidence type="ECO:0000313" key="4">
    <source>
        <dbReference type="Proteomes" id="UP000700706"/>
    </source>
</evidence>
<dbReference type="Proteomes" id="UP000700706">
    <property type="component" value="Unassembled WGS sequence"/>
</dbReference>
<sequence>MAAVPGTDAQEVIHTASDGIEIPSGFIDVAAASDGDDILDGAGGDDRLFGGGGDDILIGGAGADRLSGGAGIDTIRYDGATGLLVDLAGLIANGGDALGDVLAGDIENVIGSTVRDVLLGSGLDNALSGAGGDDELAGRAGDDMLDGGNGNDLLVGGDGADTFIGGAGIDTLAFDGTAGVGVDLSALTAGNGQAQGDVIGADIENLSGGSGDDDFTGSGGANLLSGGIGDDTLRGMAGGDTLDGSVGDDILVGGAGGDLMDGDAGIDTISYADSTAAVVVSLGTGQGAGGFAEGDRFSLVENITGSAFADRLTGVSGANLLQGLGGNDTLNGASGGDTLDGGAGTDLATYFGAADAVTVDLAAGTGSRGDAGGDRYLSIENVHGGRGGDSLTGDAQANLLNGFEGGDTLGGGGGADTLIGGVGRDILTGGTGADRFTYAAIGDSVVGAKADRITDFSHAEGDRIDLSGIDANTVLAGDQAFSFIGGGLYTGVAGQLRFAVTAPGVVTVVGDVGGDGISDFHIQLAGTVTLVAADFVL</sequence>
<dbReference type="PANTHER" id="PTHR38340:SF1">
    <property type="entry name" value="S-LAYER PROTEIN"/>
    <property type="match status" value="1"/>
</dbReference>
<evidence type="ECO:0000256" key="1">
    <source>
        <dbReference type="ARBA" id="ARBA00004613"/>
    </source>
</evidence>
<protein>
    <submittedName>
        <fullName evidence="3">Calcium-binding protein</fullName>
    </submittedName>
</protein>
<organism evidence="3 4">
    <name type="scientific">Inquilinus limosus</name>
    <dbReference type="NCBI Taxonomy" id="171674"/>
    <lineage>
        <taxon>Bacteria</taxon>
        <taxon>Pseudomonadati</taxon>
        <taxon>Pseudomonadota</taxon>
        <taxon>Alphaproteobacteria</taxon>
        <taxon>Rhodospirillales</taxon>
        <taxon>Rhodospirillaceae</taxon>
        <taxon>Inquilinus</taxon>
    </lineage>
</organism>
<reference evidence="3" key="1">
    <citation type="submission" date="2020-06" db="EMBL/GenBank/DDBJ databases">
        <title>Stable isotope informed genome-resolved metagenomics uncovers potential trophic interactions in rhizosphere soil.</title>
        <authorList>
            <person name="Starr E.P."/>
            <person name="Shi S."/>
            <person name="Blazewicz S.J."/>
            <person name="Koch B.J."/>
            <person name="Probst A.J."/>
            <person name="Hungate B.A."/>
            <person name="Pett-Ridge J."/>
            <person name="Firestone M.K."/>
            <person name="Banfield J.F."/>
        </authorList>
    </citation>
    <scope>NUCLEOTIDE SEQUENCE</scope>
    <source>
        <strain evidence="3">YM_69_17</strain>
    </source>
</reference>
<dbReference type="InterPro" id="IPR011049">
    <property type="entry name" value="Serralysin-like_metalloprot_C"/>
</dbReference>
<dbReference type="InterPro" id="IPR050557">
    <property type="entry name" value="RTX_toxin/Mannuronan_C5-epim"/>
</dbReference>
<comment type="subcellular location">
    <subcellularLocation>
        <location evidence="1">Secreted</location>
    </subcellularLocation>
</comment>
<evidence type="ECO:0000313" key="3">
    <source>
        <dbReference type="EMBL" id="MBW8726657.1"/>
    </source>
</evidence>
<comment type="caution">
    <text evidence="3">The sequence shown here is derived from an EMBL/GenBank/DDBJ whole genome shotgun (WGS) entry which is preliminary data.</text>
</comment>
<dbReference type="Pfam" id="PF00353">
    <property type="entry name" value="HemolysinCabind"/>
    <property type="match status" value="5"/>
</dbReference>
<keyword evidence="2" id="KW-0964">Secreted</keyword>